<dbReference type="PANTHER" id="PTHR31965:SF1">
    <property type="entry name" value="TRANSMEMBRANE PROTEIN 42"/>
    <property type="match status" value="1"/>
</dbReference>
<dbReference type="Gene3D" id="1.10.3730.20">
    <property type="match status" value="1"/>
</dbReference>
<evidence type="ECO:0000313" key="3">
    <source>
        <dbReference type="Proteomes" id="UP000298663"/>
    </source>
</evidence>
<evidence type="ECO:0000256" key="1">
    <source>
        <dbReference type="SAM" id="Phobius"/>
    </source>
</evidence>
<dbReference type="EMBL" id="CM016762">
    <property type="protein sequence ID" value="TMS35943.1"/>
    <property type="molecule type" value="Genomic_DNA"/>
</dbReference>
<reference evidence="2 3" key="1">
    <citation type="journal article" date="2015" name="Genome Biol.">
        <title>Comparative genomics of Steinernema reveals deeply conserved gene regulatory networks.</title>
        <authorList>
            <person name="Dillman A.R."/>
            <person name="Macchietto M."/>
            <person name="Porter C.F."/>
            <person name="Rogers A."/>
            <person name="Williams B."/>
            <person name="Antoshechkin I."/>
            <person name="Lee M.M."/>
            <person name="Goodwin Z."/>
            <person name="Lu X."/>
            <person name="Lewis E.E."/>
            <person name="Goodrich-Blair H."/>
            <person name="Stock S.P."/>
            <person name="Adams B.J."/>
            <person name="Sternberg P.W."/>
            <person name="Mortazavi A."/>
        </authorList>
    </citation>
    <scope>NUCLEOTIDE SEQUENCE [LARGE SCALE GENOMIC DNA]</scope>
    <source>
        <strain evidence="2 3">ALL</strain>
    </source>
</reference>
<dbReference type="EMBL" id="AZBU02000001">
    <property type="protein sequence ID" value="TMS35943.1"/>
    <property type="molecule type" value="Genomic_DNA"/>
</dbReference>
<proteinExistence type="predicted"/>
<feature type="transmembrane region" description="Helical" evidence="1">
    <location>
        <begin position="95"/>
        <end position="115"/>
    </location>
</feature>
<comment type="caution">
    <text evidence="2">The sequence shown here is derived from an EMBL/GenBank/DDBJ whole genome shotgun (WGS) entry which is preliminary data.</text>
</comment>
<evidence type="ECO:0000313" key="2">
    <source>
        <dbReference type="EMBL" id="TMS35943.1"/>
    </source>
</evidence>
<dbReference type="PANTHER" id="PTHR31965">
    <property type="entry name" value="TRANSMEMBRANE PROTEIN 42"/>
    <property type="match status" value="1"/>
</dbReference>
<evidence type="ECO:0008006" key="4">
    <source>
        <dbReference type="Google" id="ProtNLM"/>
    </source>
</evidence>
<dbReference type="OrthoDB" id="5854584at2759"/>
<name>A0A4V6I7Q3_STECR</name>
<feature type="transmembrane region" description="Helical" evidence="1">
    <location>
        <begin position="127"/>
        <end position="149"/>
    </location>
</feature>
<dbReference type="SUPFAM" id="SSF103481">
    <property type="entry name" value="Multidrug resistance efflux transporter EmrE"/>
    <property type="match status" value="1"/>
</dbReference>
<keyword evidence="1" id="KW-1133">Transmembrane helix</keyword>
<dbReference type="Proteomes" id="UP000298663">
    <property type="component" value="Chromosome X"/>
</dbReference>
<dbReference type="InterPro" id="IPR037185">
    <property type="entry name" value="EmrE-like"/>
</dbReference>
<keyword evidence="1" id="KW-0812">Transmembrane</keyword>
<accession>A0A4V6I7Q3</accession>
<protein>
    <recommendedName>
        <fullName evidence="4">EamA domain-containing protein</fullName>
    </recommendedName>
</protein>
<gene>
    <name evidence="2" type="ORF">L596_003228</name>
</gene>
<dbReference type="AlphaFoldDB" id="A0A4V6I7Q3"/>
<dbReference type="InterPro" id="IPR039632">
    <property type="entry name" value="TMEM42"/>
</dbReference>
<reference evidence="2 3" key="2">
    <citation type="journal article" date="2019" name="G3 (Bethesda)">
        <title>Hybrid Assembly of the Genome of the Entomopathogenic Nematode Steinernema carpocapsae Identifies the X-Chromosome.</title>
        <authorList>
            <person name="Serra L."/>
            <person name="Macchietto M."/>
            <person name="Macias-Munoz A."/>
            <person name="McGill C.J."/>
            <person name="Rodriguez I.M."/>
            <person name="Rodriguez B."/>
            <person name="Murad R."/>
            <person name="Mortazavi A."/>
        </authorList>
    </citation>
    <scope>NUCLEOTIDE SEQUENCE [LARGE SCALE GENOMIC DNA]</scope>
    <source>
        <strain evidence="2 3">ALL</strain>
    </source>
</reference>
<keyword evidence="3" id="KW-1185">Reference proteome</keyword>
<organism evidence="2 3">
    <name type="scientific">Steinernema carpocapsae</name>
    <name type="common">Entomopathogenic nematode</name>
    <dbReference type="NCBI Taxonomy" id="34508"/>
    <lineage>
        <taxon>Eukaryota</taxon>
        <taxon>Metazoa</taxon>
        <taxon>Ecdysozoa</taxon>
        <taxon>Nematoda</taxon>
        <taxon>Chromadorea</taxon>
        <taxon>Rhabditida</taxon>
        <taxon>Tylenchina</taxon>
        <taxon>Panagrolaimomorpha</taxon>
        <taxon>Strongyloidoidea</taxon>
        <taxon>Steinernematidae</taxon>
        <taxon>Steinernema</taxon>
    </lineage>
</organism>
<keyword evidence="1" id="KW-0472">Membrane</keyword>
<feature type="transmembrane region" description="Helical" evidence="1">
    <location>
        <begin position="155"/>
        <end position="172"/>
    </location>
</feature>
<sequence length="181" mass="20071">MIRLIWPPHFGPRLYASGVTSFLLRFAFRHIHIHLVNRLNLSCMKFTTPLSRCVAAVLQAERSSCTPAMSALLAGFFAACASAAAKLMFEDWESPLHRAPFLAAFVLSNVLMWWIHTKALKGSSSTLIVTLLNTGSNFLITALFGLLLFGESRTLNWYFGLLLILIGTSIVARSSEKPKID</sequence>